<dbReference type="SMART" id="SM00567">
    <property type="entry name" value="EZ_HEAT"/>
    <property type="match status" value="9"/>
</dbReference>
<gene>
    <name evidence="2" type="ORF">C8E97_3533</name>
</gene>
<feature type="region of interest" description="Disordered" evidence="1">
    <location>
        <begin position="115"/>
        <end position="135"/>
    </location>
</feature>
<accession>A0A495VZK8</accession>
<evidence type="ECO:0000256" key="1">
    <source>
        <dbReference type="SAM" id="MobiDB-lite"/>
    </source>
</evidence>
<evidence type="ECO:0000313" key="2">
    <source>
        <dbReference type="EMBL" id="RKT54882.1"/>
    </source>
</evidence>
<keyword evidence="3" id="KW-1185">Reference proteome</keyword>
<evidence type="ECO:0008006" key="4">
    <source>
        <dbReference type="Google" id="ProtNLM"/>
    </source>
</evidence>
<dbReference type="EMBL" id="RBXO01000001">
    <property type="protein sequence ID" value="RKT54882.1"/>
    <property type="molecule type" value="Genomic_DNA"/>
</dbReference>
<evidence type="ECO:0000313" key="3">
    <source>
        <dbReference type="Proteomes" id="UP000282084"/>
    </source>
</evidence>
<feature type="region of interest" description="Disordered" evidence="1">
    <location>
        <begin position="192"/>
        <end position="248"/>
    </location>
</feature>
<sequence length="1796" mass="193927">MRRTGREGPGLAREDWPRAANHIGGGVAGPSVQAGAIYGDVHLHHVGTGAPACHHVGAGAPTRPPAWWADRPELPTEVRFLLRAQVQAAQELPYRLPGARRPSLATVHVRQDLGGVEEPPSEQHRPTPILDGRGRLVDLPATPLARPAVRPPTRTVREALDGDDHLLVTGGPGQGKSTLSLRLAADVAARWSAPDDPAPHADDPAPHADDAAPHADRAGLRAGGGDSRADGTAPHLDGAERRADGADPLAEPVVPVRVAARELAARLDLPFSRALADAVRAEYGSLLPSAVDARTLGERVAGCRWLLLVDGLDEVADTVERDRLVAVLAAWAVDESPYRVVLTTRPIEGAALAPLQRVGAARYELQPFDAEALLRFAESWFADDRERAHRFVRQVRAAHLDELVRVPLLATIAAIIFEQRGGRPLPDNQYELYESYLKYLRSAHPAGPGPFDHCRDALVEHLGRVRLEADTSLVEAAHAWAARHLADLTGEWREELTAYLASVGPLTRRGDDLCFLHHSFAEHVAATAEARLLPDRFDPAHADFARLLHAARSGERGRYARRVLLHHTRLHPAAADDLVRWLHDGDPESHLVAARLLASHVPAGEEVVAAFLATVRGWAMTTQYPAAKILARTGRAAHHPGLAEWLLDLLRDGAAPWASRVEAATALATRLRGAHEHEARALLRSVVDDAGVPAAHRLAAAEALSDCGGAERAASERGLRAVLADPTATASQHRTAAVVLAGFGPTARADAVAALEQLLDDPDTPGADLAEAATGLVEIGVEFHDRAAEVFRTILSTRTSTRAGLDEAARGLASLGAAQAAEAATALETLIADPRIRVTERARLGGALADLGAEHRATSGRMLAELAVRPGLSGHDRRDLAAALARCGPAFRPHAAGVLRLLLADGAATANELVWAADELADLGPDHHDEAARAFQALVDDPLVDGYERVAALRHLVRLGEPHRTPALTALRATLADPHAEPDQRRYAASELARIGPEFHAEVIAVLVDIVSRPHDADTVALAWRVLMRLDNRFRREGAAALLDLAAGPGADEHAASGHAVQLFNGDADDPDAAARVLTAAVRDRSRHPRVRINAVQSLVQLGRSYHRAAVDGAVALLRSGTAAVLPWLVRFPELGDGLRTELVDELRAVALRPEATESTVCQVERVMRELDHCGDPAITDAIRVIVADESAPATVRGEAALAMADVAPKQLAEAVDVVLRLHEDGFAPFWLRRVRRLPARGGDLASGVRRLLVDPDARRAVREASADLLAAVRPDLVGDALGELRSQAADDHLDALARSSALRGLAALDPGAVDQAVAFHRALLDDETRPMAQRCTVAHRLAILDRSTGRVVLSALRRFVVAPTSTAEERLTALTWLDSLHPHRSGEITRLAAALIREPSVDSRTRCQVVRHLHGHVRGEVERLLLADHVAPVRHRVPATDGYGYPPLPVETEAVLRDVLAAAETTPAERVEAAVALGRLSRRFMPEVEALLAGFEAWEELAGFEGRWRRRALDGVRRAFADGTRSWREWNRAAHLLADLFTTPPEPVLDHLRDLARTASGRVRLHARQALGKVDGRDAVRAVRDDERENPAIRRAAAVSLREYAVADRAAGAALLRVLATDPAGRPALRRQAAEDLLEFGDRGREWGVAALRTLVVDDTLPATTRARAASALGHGRPDLRREVVRFLRDLRPDIPAHRVLVLRALGAFEPEESSLALRVMADDRAHGPVVRMRCAEGMADLWRDHREAAAIVAREIAHDAAVPRHVRRRAARDLARWSELCRAEARDLLVALRD</sequence>
<dbReference type="InterPro" id="IPR011989">
    <property type="entry name" value="ARM-like"/>
</dbReference>
<dbReference type="InterPro" id="IPR027417">
    <property type="entry name" value="P-loop_NTPase"/>
</dbReference>
<proteinExistence type="predicted"/>
<reference evidence="2 3" key="1">
    <citation type="submission" date="2018-10" db="EMBL/GenBank/DDBJ databases">
        <title>Sequencing the genomes of 1000 actinobacteria strains.</title>
        <authorList>
            <person name="Klenk H.-P."/>
        </authorList>
    </citation>
    <scope>NUCLEOTIDE SEQUENCE [LARGE SCALE GENOMIC DNA]</scope>
    <source>
        <strain evidence="2 3">DSM 43800</strain>
    </source>
</reference>
<protein>
    <recommendedName>
        <fullName evidence="4">NACHT domain-containing protein</fullName>
    </recommendedName>
</protein>
<name>A0A495VZK8_9PSEU</name>
<organism evidence="2 3">
    <name type="scientific">Saccharothrix australiensis</name>
    <dbReference type="NCBI Taxonomy" id="2072"/>
    <lineage>
        <taxon>Bacteria</taxon>
        <taxon>Bacillati</taxon>
        <taxon>Actinomycetota</taxon>
        <taxon>Actinomycetes</taxon>
        <taxon>Pseudonocardiales</taxon>
        <taxon>Pseudonocardiaceae</taxon>
        <taxon>Saccharothrix</taxon>
    </lineage>
</organism>
<dbReference type="InterPro" id="IPR004155">
    <property type="entry name" value="PBS_lyase_HEAT"/>
</dbReference>
<comment type="caution">
    <text evidence="2">The sequence shown here is derived from an EMBL/GenBank/DDBJ whole genome shotgun (WGS) entry which is preliminary data.</text>
</comment>
<dbReference type="SUPFAM" id="SSF52540">
    <property type="entry name" value="P-loop containing nucleoside triphosphate hydrolases"/>
    <property type="match status" value="1"/>
</dbReference>
<dbReference type="SUPFAM" id="SSF48371">
    <property type="entry name" value="ARM repeat"/>
    <property type="match status" value="2"/>
</dbReference>
<dbReference type="InterPro" id="IPR016024">
    <property type="entry name" value="ARM-type_fold"/>
</dbReference>
<dbReference type="Proteomes" id="UP000282084">
    <property type="component" value="Unassembled WGS sequence"/>
</dbReference>
<dbReference type="Gene3D" id="1.25.10.10">
    <property type="entry name" value="Leucine-rich Repeat Variant"/>
    <property type="match status" value="1"/>
</dbReference>
<feature type="compositionally biased region" description="Basic and acidic residues" evidence="1">
    <location>
        <begin position="197"/>
        <end position="219"/>
    </location>
</feature>